<name>A0A0D9PCM1_METAN</name>
<evidence type="ECO:0000256" key="2">
    <source>
        <dbReference type="SAM" id="SignalP"/>
    </source>
</evidence>
<dbReference type="InterPro" id="IPR050561">
    <property type="entry name" value="PTP"/>
</dbReference>
<sequence>MFLKSLVTLVTTALTVQSLPTIEFNNIDLENPAERAGFHRFEWVTDHVRIGDRLARSSVPYYNSQDSDQILTHESIKFLKQQQITHVISLNHEANAEHIKTALLNNGITYTPLPVMDYTTPTLEDFKRGYKAFTKYRTGTLVWCGYGHGRTGTMISALQLYVEKEKPSPQALTRLDYDRNHVETEGQRQILGELQRILGLEGEKRLGVDNGDGEPPVKKPKVAVTNGEIFGTSTATTWQAFDGLLEVQGPCPAGIVNDAALQAIIDELLSEYKPLAPPPTIALGEAAEVAAEEAIWASLETYNVAGSISETEIQQVLNDIIADYPAPEAGTAGASAIGDKDLMALLDTLPVATETELLSANVEVAAGDEVGSVALGDEDIISMMDAAPAVPQGEIVGEGIAEGSLLFEDIIEAILV</sequence>
<dbReference type="AlphaFoldDB" id="A0A0D9PCM1"/>
<dbReference type="PANTHER" id="PTHR23339">
    <property type="entry name" value="TYROSINE SPECIFIC PROTEIN PHOSPHATASE AND DUAL SPECIFICITY PROTEIN PHOSPHATASE"/>
    <property type="match status" value="1"/>
</dbReference>
<feature type="domain" description="Swiss Army Knife protein DSP-PTPase phosphatase" evidence="3">
    <location>
        <begin position="72"/>
        <end position="170"/>
    </location>
</feature>
<dbReference type="GO" id="GO:0016791">
    <property type="term" value="F:phosphatase activity"/>
    <property type="evidence" value="ECO:0007669"/>
    <property type="project" value="UniProtKB-ARBA"/>
</dbReference>
<dbReference type="InterPro" id="IPR057023">
    <property type="entry name" value="PTP-SAK"/>
</dbReference>
<keyword evidence="1" id="KW-0378">Hydrolase</keyword>
<evidence type="ECO:0000313" key="5">
    <source>
        <dbReference type="Proteomes" id="UP000054544"/>
    </source>
</evidence>
<reference evidence="5" key="1">
    <citation type="journal article" date="2014" name="BMC Genomics">
        <title>The genome sequence of the biocontrol fungus Metarhizium anisopliae and comparative genomics of Metarhizium species.</title>
        <authorList>
            <person name="Pattemore J.A."/>
            <person name="Hane J.K."/>
            <person name="Williams A.H."/>
            <person name="Wilson B.A."/>
            <person name="Stodart B.J."/>
            <person name="Ash G.J."/>
        </authorList>
    </citation>
    <scope>NUCLEOTIDE SEQUENCE [LARGE SCALE GENOMIC DNA]</scope>
    <source>
        <strain evidence="5">BRIP 53293</strain>
    </source>
</reference>
<evidence type="ECO:0000259" key="3">
    <source>
        <dbReference type="Pfam" id="PF22784"/>
    </source>
</evidence>
<dbReference type="EMBL" id="KE384723">
    <property type="protein sequence ID" value="KJK82530.1"/>
    <property type="molecule type" value="Genomic_DNA"/>
</dbReference>
<dbReference type="InterPro" id="IPR029021">
    <property type="entry name" value="Prot-tyrosine_phosphatase-like"/>
</dbReference>
<dbReference type="Pfam" id="PF22784">
    <property type="entry name" value="PTP-SAK"/>
    <property type="match status" value="1"/>
</dbReference>
<dbReference type="Proteomes" id="UP000054544">
    <property type="component" value="Unassembled WGS sequence"/>
</dbReference>
<gene>
    <name evidence="4" type="ORF">H634G_02136</name>
</gene>
<dbReference type="Gene3D" id="3.90.190.10">
    <property type="entry name" value="Protein tyrosine phosphatase superfamily"/>
    <property type="match status" value="1"/>
</dbReference>
<dbReference type="OrthoDB" id="4941550at2759"/>
<accession>A0A0D9PCM1</accession>
<proteinExistence type="predicted"/>
<keyword evidence="5" id="KW-1185">Reference proteome</keyword>
<organism evidence="4 5">
    <name type="scientific">Metarhizium anisopliae BRIP 53293</name>
    <dbReference type="NCBI Taxonomy" id="1291518"/>
    <lineage>
        <taxon>Eukaryota</taxon>
        <taxon>Fungi</taxon>
        <taxon>Dikarya</taxon>
        <taxon>Ascomycota</taxon>
        <taxon>Pezizomycotina</taxon>
        <taxon>Sordariomycetes</taxon>
        <taxon>Hypocreomycetidae</taxon>
        <taxon>Hypocreales</taxon>
        <taxon>Clavicipitaceae</taxon>
        <taxon>Metarhizium</taxon>
    </lineage>
</organism>
<protein>
    <recommendedName>
        <fullName evidence="3">Swiss Army Knife protein DSP-PTPase phosphatase domain-containing protein</fullName>
    </recommendedName>
</protein>
<dbReference type="STRING" id="1291518.A0A0D9PCM1"/>
<feature type="signal peptide" evidence="2">
    <location>
        <begin position="1"/>
        <end position="18"/>
    </location>
</feature>
<evidence type="ECO:0000313" key="4">
    <source>
        <dbReference type="EMBL" id="KJK82530.1"/>
    </source>
</evidence>
<keyword evidence="2" id="KW-0732">Signal</keyword>
<evidence type="ECO:0000256" key="1">
    <source>
        <dbReference type="ARBA" id="ARBA00022801"/>
    </source>
</evidence>
<dbReference type="SUPFAM" id="SSF52799">
    <property type="entry name" value="(Phosphotyrosine protein) phosphatases II"/>
    <property type="match status" value="1"/>
</dbReference>
<feature type="chain" id="PRO_5002342079" description="Swiss Army Knife protein DSP-PTPase phosphatase domain-containing protein" evidence="2">
    <location>
        <begin position="19"/>
        <end position="416"/>
    </location>
</feature>